<dbReference type="OrthoDB" id="3356905at2759"/>
<feature type="compositionally biased region" description="Acidic residues" evidence="10">
    <location>
        <begin position="92"/>
        <end position="102"/>
    </location>
</feature>
<evidence type="ECO:0000313" key="12">
    <source>
        <dbReference type="EMBL" id="RKP31723.1"/>
    </source>
</evidence>
<keyword evidence="5" id="KW-0445">Lipid transport</keyword>
<dbReference type="AlphaFoldDB" id="A0A4P9ZFS0"/>
<name>A0A4P9ZFS0_9ASCO</name>
<keyword evidence="13" id="KW-1185">Reference proteome</keyword>
<gene>
    <name evidence="9" type="primary">MDM12</name>
    <name evidence="12" type="ORF">METBISCDRAFT_22168</name>
</gene>
<sequence>MSFQINWLLLANDAELNENVRLFIDKELNSLLLPSFIDKLAVTRFSLGETAPEITIRYIGDPFDDFYADHDTDDEARRYMSPQSPSSLTSDSSDDSDSDEDATIVQPPTTVDQALDAAQSDLDRDPRKGTDFLRPFSNYNMNNLGLGPPELDPPASIFPHSAYRLQGSGRAKDSERSPYDIQFILEVEFQSKIAIDLSINLLVNYPLTHFISLPITLHVTDLAIHSLAAVAYLEKKVFISILCDLNDSAADYFTTAKGPLHEATAALKSPAGGNFVDYSAAGTRERIDVIRNINIDTEIGEVENNVLRNVGKVEKFLVEQLRNIIRDEICWPGWLAFDLSEPDES</sequence>
<feature type="domain" description="SMP-LTD" evidence="11">
    <location>
        <begin position="1"/>
        <end position="340"/>
    </location>
</feature>
<evidence type="ECO:0000256" key="9">
    <source>
        <dbReference type="HAMAP-Rule" id="MF_03104"/>
    </source>
</evidence>
<evidence type="ECO:0000256" key="4">
    <source>
        <dbReference type="ARBA" id="ARBA00022824"/>
    </source>
</evidence>
<evidence type="ECO:0000259" key="11">
    <source>
        <dbReference type="PROSITE" id="PS51847"/>
    </source>
</evidence>
<feature type="compositionally biased region" description="Low complexity" evidence="10">
    <location>
        <begin position="81"/>
        <end position="91"/>
    </location>
</feature>
<dbReference type="GO" id="GO:1990456">
    <property type="term" value="P:mitochondrion-endoplasmic reticulum membrane tethering"/>
    <property type="evidence" value="ECO:0007669"/>
    <property type="project" value="TreeGrafter"/>
</dbReference>
<dbReference type="PANTHER" id="PTHR28204">
    <property type="entry name" value="MITOCHONDRIAL DISTRIBUTION AND MORPHOLOGY PROTEIN 12"/>
    <property type="match status" value="1"/>
</dbReference>
<dbReference type="Pfam" id="PF26544">
    <property type="entry name" value="Mdm12"/>
    <property type="match status" value="2"/>
</dbReference>
<keyword evidence="6" id="KW-0446">Lipid-binding</keyword>
<evidence type="ECO:0000256" key="5">
    <source>
        <dbReference type="ARBA" id="ARBA00023055"/>
    </source>
</evidence>
<dbReference type="GO" id="GO:0015914">
    <property type="term" value="P:phospholipid transport"/>
    <property type="evidence" value="ECO:0007669"/>
    <property type="project" value="TreeGrafter"/>
</dbReference>
<keyword evidence="2" id="KW-0813">Transport</keyword>
<dbReference type="PROSITE" id="PS51847">
    <property type="entry name" value="SMP"/>
    <property type="match status" value="1"/>
</dbReference>
<dbReference type="HAMAP" id="MF_03104">
    <property type="entry name" value="Mdm12"/>
    <property type="match status" value="1"/>
</dbReference>
<proteinExistence type="inferred from homology"/>
<dbReference type="InterPro" id="IPR031468">
    <property type="entry name" value="SMP_LBD"/>
</dbReference>
<dbReference type="Proteomes" id="UP000268321">
    <property type="component" value="Unassembled WGS sequence"/>
</dbReference>
<dbReference type="GO" id="GO:0008289">
    <property type="term" value="F:lipid binding"/>
    <property type="evidence" value="ECO:0007669"/>
    <property type="project" value="UniProtKB-KW"/>
</dbReference>
<dbReference type="EMBL" id="ML004438">
    <property type="protein sequence ID" value="RKP31723.1"/>
    <property type="molecule type" value="Genomic_DNA"/>
</dbReference>
<protein>
    <recommendedName>
        <fullName evidence="9">Mitochondrial distribution and morphology protein 12</fullName>
    </recommendedName>
    <alternativeName>
        <fullName evidence="9">Mitochondrial inheritance component MDM12</fullName>
    </alternativeName>
</protein>
<comment type="subunit">
    <text evidence="9">Component of the ER-mitochondria encounter structure (ERMES) or MDM complex, composed of MMM1, MDM10, MDM12 and MDM34. A MMM1 homodimer associates with one molecule of MDM12 on each side in a pairwise head-to-tail manner, and the SMP-LTD domains of MMM1 and MDM12 generate a continuous hydrophobic tunnel for phospholipid trafficking.</text>
</comment>
<evidence type="ECO:0000256" key="1">
    <source>
        <dbReference type="ARBA" id="ARBA00004370"/>
    </source>
</evidence>
<evidence type="ECO:0000256" key="2">
    <source>
        <dbReference type="ARBA" id="ARBA00022448"/>
    </source>
</evidence>
<keyword evidence="3 9" id="KW-1000">Mitochondrion outer membrane</keyword>
<organism evidence="12 13">
    <name type="scientific">Metschnikowia bicuspidata</name>
    <dbReference type="NCBI Taxonomy" id="27322"/>
    <lineage>
        <taxon>Eukaryota</taxon>
        <taxon>Fungi</taxon>
        <taxon>Dikarya</taxon>
        <taxon>Ascomycota</taxon>
        <taxon>Saccharomycotina</taxon>
        <taxon>Pichiomycetes</taxon>
        <taxon>Metschnikowiaceae</taxon>
        <taxon>Metschnikowia</taxon>
    </lineage>
</organism>
<dbReference type="InterPro" id="IPR027532">
    <property type="entry name" value="Mdm12"/>
</dbReference>
<evidence type="ECO:0000256" key="10">
    <source>
        <dbReference type="SAM" id="MobiDB-lite"/>
    </source>
</evidence>
<dbReference type="GO" id="GO:0005789">
    <property type="term" value="C:endoplasmic reticulum membrane"/>
    <property type="evidence" value="ECO:0007669"/>
    <property type="project" value="UniProtKB-SubCell"/>
</dbReference>
<comment type="similarity">
    <text evidence="9">Belongs to the MDM12 family.</text>
</comment>
<dbReference type="PANTHER" id="PTHR28204:SF1">
    <property type="entry name" value="MITOCHONDRIAL DISTRIBUTION AND MORPHOLOGY PROTEIN 12"/>
    <property type="match status" value="1"/>
</dbReference>
<reference evidence="13" key="1">
    <citation type="journal article" date="2018" name="Nat. Microbiol.">
        <title>Leveraging single-cell genomics to expand the fungal tree of life.</title>
        <authorList>
            <person name="Ahrendt S.R."/>
            <person name="Quandt C.A."/>
            <person name="Ciobanu D."/>
            <person name="Clum A."/>
            <person name="Salamov A."/>
            <person name="Andreopoulos B."/>
            <person name="Cheng J.F."/>
            <person name="Woyke T."/>
            <person name="Pelin A."/>
            <person name="Henrissat B."/>
            <person name="Reynolds N.K."/>
            <person name="Benny G.L."/>
            <person name="Smith M.E."/>
            <person name="James T.Y."/>
            <person name="Grigoriev I.V."/>
        </authorList>
    </citation>
    <scope>NUCLEOTIDE SEQUENCE [LARGE SCALE GENOMIC DNA]</scope>
    <source>
        <strain evidence="13">Baker2002</strain>
    </source>
</reference>
<evidence type="ECO:0000256" key="7">
    <source>
        <dbReference type="ARBA" id="ARBA00023128"/>
    </source>
</evidence>
<dbReference type="GO" id="GO:0045040">
    <property type="term" value="P:protein insertion into mitochondrial outer membrane"/>
    <property type="evidence" value="ECO:0007669"/>
    <property type="project" value="UniProtKB-UniRule"/>
</dbReference>
<evidence type="ECO:0000313" key="13">
    <source>
        <dbReference type="Proteomes" id="UP000268321"/>
    </source>
</evidence>
<keyword evidence="8 9" id="KW-0472">Membrane</keyword>
<evidence type="ECO:0000256" key="6">
    <source>
        <dbReference type="ARBA" id="ARBA00023121"/>
    </source>
</evidence>
<evidence type="ECO:0000256" key="3">
    <source>
        <dbReference type="ARBA" id="ARBA00022787"/>
    </source>
</evidence>
<keyword evidence="7 9" id="KW-0496">Mitochondrion</keyword>
<dbReference type="GO" id="GO:0032865">
    <property type="term" value="C:ERMES complex"/>
    <property type="evidence" value="ECO:0007669"/>
    <property type="project" value="UniProtKB-UniRule"/>
</dbReference>
<feature type="region of interest" description="Disordered" evidence="10">
    <location>
        <begin position="76"/>
        <end position="112"/>
    </location>
</feature>
<keyword evidence="4 9" id="KW-0256">Endoplasmic reticulum</keyword>
<dbReference type="CDD" id="cd21672">
    <property type="entry name" value="SMP_Mdm12"/>
    <property type="match status" value="1"/>
</dbReference>
<evidence type="ECO:0000256" key="8">
    <source>
        <dbReference type="ARBA" id="ARBA00023136"/>
    </source>
</evidence>
<comment type="subcellular location">
    <subcellularLocation>
        <location evidence="1">Membrane</location>
    </subcellularLocation>
    <subcellularLocation>
        <location evidence="9">Mitochondrion outer membrane</location>
        <topology evidence="9">Peripheral membrane protein</topology>
        <orientation evidence="9">Cytoplasmic side</orientation>
    </subcellularLocation>
    <subcellularLocation>
        <location evidence="9">Endoplasmic reticulum membrane</location>
        <topology evidence="9">Peripheral membrane protein</topology>
        <orientation evidence="9">Cytoplasmic side</orientation>
    </subcellularLocation>
    <text evidence="9">The ERMES/MDM complex localizes to a few discrete foci (around 10 per single cell), that represent mitochondria-endoplasmic reticulum junctions. These foci are often found next to mtDNA nucleoids.</text>
</comment>
<comment type="function">
    <text evidence="9">Component of the ERMES/MDM complex, which serves as a molecular tether to connect the endoplasmic reticulum (ER) and mitochondria. Components of this complex are involved in the control of mitochondrial shape and protein biogenesis, and function in nonvesicular lipid trafficking between the ER and mitochondria. MDM12 is required for the interaction of the ER-resident membrane protein MMM1 and the outer mitochondrial membrane-resident beta-barrel protein MDM10. The MDM12-MMM1 subcomplex functions in the major beta-barrel assembly pathway that is responsible for biogenesis of all mitochondrial outer membrane beta-barrel proteins, and acts in a late step after the SAM complex. The MDM10-MDM12-MMM1 subcomplex further acts in the TOM40-specific pathway after the action of the MDM12-MMM1 complex. Essential for establishing and maintaining the structure of mitochondria and maintenance of mtDNA nucleoids.</text>
</comment>
<accession>A0A4P9ZFS0</accession>